<dbReference type="eggNOG" id="ENOG5033BKK">
    <property type="taxonomic scope" value="Bacteria"/>
</dbReference>
<comment type="caution">
    <text evidence="1">The sequence shown here is derived from an EMBL/GenBank/DDBJ whole genome shotgun (WGS) entry which is preliminary data.</text>
</comment>
<reference evidence="1 2" key="1">
    <citation type="submission" date="2014-06" db="EMBL/GenBank/DDBJ databases">
        <title>Whole Genome Sequences of Three Symbiotic Endozoicomonas Bacteria.</title>
        <authorList>
            <person name="Neave M.J."/>
            <person name="Apprill A."/>
            <person name="Voolstra C.R."/>
        </authorList>
    </citation>
    <scope>NUCLEOTIDE SEQUENCE [LARGE SCALE GENOMIC DNA]</scope>
    <source>
        <strain evidence="1 2">DSM 25634</strain>
    </source>
</reference>
<gene>
    <name evidence="1" type="ORF">GZ78_14865</name>
</gene>
<proteinExistence type="predicted"/>
<dbReference type="EMBL" id="JOKH01000003">
    <property type="protein sequence ID" value="KEQ17143.1"/>
    <property type="molecule type" value="Genomic_DNA"/>
</dbReference>
<protein>
    <recommendedName>
        <fullName evidence="3">N-acetyltransferase domain-containing protein</fullName>
    </recommendedName>
</protein>
<evidence type="ECO:0008006" key="3">
    <source>
        <dbReference type="Google" id="ProtNLM"/>
    </source>
</evidence>
<sequence>MWSITQETWPHATIKGISRSTALLADSWKTLQGEGYRRSRAIWDWEPEFKSYQTKPKRFEMSIWSGSELCGLTYGSLSKNGSKVRMNLIEATPVRPSPLGEAVFPILSFGATVYADLVGADEIWLLDPVSGAIDYYKNQGYMAPERYCGKRIGMKKR</sequence>
<dbReference type="Proteomes" id="UP000028073">
    <property type="component" value="Unassembled WGS sequence"/>
</dbReference>
<evidence type="ECO:0000313" key="1">
    <source>
        <dbReference type="EMBL" id="KEQ17143.1"/>
    </source>
</evidence>
<organism evidence="1 2">
    <name type="scientific">Endozoicomonas numazuensis</name>
    <dbReference type="NCBI Taxonomy" id="1137799"/>
    <lineage>
        <taxon>Bacteria</taxon>
        <taxon>Pseudomonadati</taxon>
        <taxon>Pseudomonadota</taxon>
        <taxon>Gammaproteobacteria</taxon>
        <taxon>Oceanospirillales</taxon>
        <taxon>Endozoicomonadaceae</taxon>
        <taxon>Endozoicomonas</taxon>
    </lineage>
</organism>
<evidence type="ECO:0000313" key="2">
    <source>
        <dbReference type="Proteomes" id="UP000028073"/>
    </source>
</evidence>
<accession>A0A081NFC0</accession>
<name>A0A081NFC0_9GAMM</name>
<keyword evidence="2" id="KW-1185">Reference proteome</keyword>
<dbReference type="AlphaFoldDB" id="A0A081NFC0"/>